<feature type="domain" description="HTH myb-type" evidence="7">
    <location>
        <begin position="9"/>
        <end position="65"/>
    </location>
</feature>
<evidence type="ECO:0000256" key="1">
    <source>
        <dbReference type="ARBA" id="ARBA00004123"/>
    </source>
</evidence>
<comment type="subcellular location">
    <subcellularLocation>
        <location evidence="1">Nucleus</location>
    </subcellularLocation>
</comment>
<dbReference type="GO" id="GO:0005634">
    <property type="term" value="C:nucleus"/>
    <property type="evidence" value="ECO:0007669"/>
    <property type="project" value="UniProtKB-SubCell"/>
</dbReference>
<evidence type="ECO:0000313" key="9">
    <source>
        <dbReference type="Proteomes" id="UP001497480"/>
    </source>
</evidence>
<dbReference type="InterPro" id="IPR017930">
    <property type="entry name" value="Myb_dom"/>
</dbReference>
<proteinExistence type="predicted"/>
<evidence type="ECO:0000313" key="8">
    <source>
        <dbReference type="EMBL" id="CAL0307205.1"/>
    </source>
</evidence>
<gene>
    <name evidence="8" type="ORF">LLUT_LOCUS8265</name>
</gene>
<dbReference type="GO" id="GO:0003677">
    <property type="term" value="F:DNA binding"/>
    <property type="evidence" value="ECO:0007669"/>
    <property type="project" value="UniProtKB-KW"/>
</dbReference>
<evidence type="ECO:0000256" key="4">
    <source>
        <dbReference type="ARBA" id="ARBA00023242"/>
    </source>
</evidence>
<keyword evidence="9" id="KW-1185">Reference proteome</keyword>
<evidence type="ECO:0000256" key="2">
    <source>
        <dbReference type="ARBA" id="ARBA00022737"/>
    </source>
</evidence>
<dbReference type="Proteomes" id="UP001497480">
    <property type="component" value="Unassembled WGS sequence"/>
</dbReference>
<comment type="caution">
    <text evidence="8">The sequence shown here is derived from an EMBL/GenBank/DDBJ whole genome shotgun (WGS) entry which is preliminary data.</text>
</comment>
<name>A0AAV1WD31_LUPLU</name>
<dbReference type="Gene3D" id="1.10.10.60">
    <property type="entry name" value="Homeodomain-like"/>
    <property type="match status" value="2"/>
</dbReference>
<dbReference type="EMBL" id="CAXHTB010000005">
    <property type="protein sequence ID" value="CAL0307205.1"/>
    <property type="molecule type" value="Genomic_DNA"/>
</dbReference>
<dbReference type="FunFam" id="1.10.10.60:FF:000001">
    <property type="entry name" value="MYB-related transcription factor"/>
    <property type="match status" value="1"/>
</dbReference>
<evidence type="ECO:0000259" key="6">
    <source>
        <dbReference type="PROSITE" id="PS50090"/>
    </source>
</evidence>
<sequence>MGRPPCCGKNGIKKGPWTPEEDIILVSYIQEHGPGNWRSLPTNTGLMRCSKSCRLRWTNYLRPGIKRGNFTDHEDKMIIHLQALLGNRWAAIASYLPQRTDNDIKNYWNTHLKKKHNKVQSGGDDGQEGHFCSSSQSQTKGQWERRLQTDIKMAKQALSEALSLHKPTTSSSFTFPETKPSNSHIHTTTSSTYPPKQLNINASSYASSYENISKLLETWMMKSPKTPNLVSNNMVTTGSSCSEGANSTTDQCTPDHAFDSLLSFNSSKSVEELNNSKLRTNEADFFQDQRKTNIETHHQVPLTLVDNWLFDDEECHEDLMNMSLEESTSGLF</sequence>
<dbReference type="AlphaFoldDB" id="A0AAV1WD31"/>
<keyword evidence="3" id="KW-0238">DNA-binding</keyword>
<evidence type="ECO:0000256" key="3">
    <source>
        <dbReference type="ARBA" id="ARBA00023125"/>
    </source>
</evidence>
<keyword evidence="2" id="KW-0677">Repeat</keyword>
<protein>
    <submittedName>
        <fullName evidence="8">Uncharacterized protein</fullName>
    </submittedName>
</protein>
<feature type="domain" description="Myb-like" evidence="6">
    <location>
        <begin position="62"/>
        <end position="112"/>
    </location>
</feature>
<dbReference type="PANTHER" id="PTHR10641">
    <property type="entry name" value="MYB FAMILY TRANSCRIPTION FACTOR"/>
    <property type="match status" value="1"/>
</dbReference>
<dbReference type="GO" id="GO:0009733">
    <property type="term" value="P:response to auxin"/>
    <property type="evidence" value="ECO:0007669"/>
    <property type="project" value="TreeGrafter"/>
</dbReference>
<dbReference type="InterPro" id="IPR009057">
    <property type="entry name" value="Homeodomain-like_sf"/>
</dbReference>
<dbReference type="PROSITE" id="PS51294">
    <property type="entry name" value="HTH_MYB"/>
    <property type="match status" value="2"/>
</dbReference>
<feature type="domain" description="HTH myb-type" evidence="7">
    <location>
        <begin position="66"/>
        <end position="116"/>
    </location>
</feature>
<dbReference type="PANTHER" id="PTHR10641:SF1320">
    <property type="entry name" value="TRANSCRIPTION FACTOR MYB96"/>
    <property type="match status" value="1"/>
</dbReference>
<feature type="region of interest" description="Disordered" evidence="5">
    <location>
        <begin position="167"/>
        <end position="194"/>
    </location>
</feature>
<feature type="domain" description="Myb-like" evidence="6">
    <location>
        <begin position="9"/>
        <end position="61"/>
    </location>
</feature>
<reference evidence="8 9" key="1">
    <citation type="submission" date="2024-03" db="EMBL/GenBank/DDBJ databases">
        <authorList>
            <person name="Martinez-Hernandez J."/>
        </authorList>
    </citation>
    <scope>NUCLEOTIDE SEQUENCE [LARGE SCALE GENOMIC DNA]</scope>
</reference>
<dbReference type="Pfam" id="PF00249">
    <property type="entry name" value="Myb_DNA-binding"/>
    <property type="match status" value="2"/>
</dbReference>
<dbReference type="CDD" id="cd00167">
    <property type="entry name" value="SANT"/>
    <property type="match status" value="2"/>
</dbReference>
<dbReference type="SUPFAM" id="SSF46689">
    <property type="entry name" value="Homeodomain-like"/>
    <property type="match status" value="1"/>
</dbReference>
<dbReference type="InterPro" id="IPR015495">
    <property type="entry name" value="Myb_TF_plants"/>
</dbReference>
<dbReference type="InterPro" id="IPR001005">
    <property type="entry name" value="SANT/Myb"/>
</dbReference>
<keyword evidence="4" id="KW-0539">Nucleus</keyword>
<evidence type="ECO:0000256" key="5">
    <source>
        <dbReference type="SAM" id="MobiDB-lite"/>
    </source>
</evidence>
<evidence type="ECO:0000259" key="7">
    <source>
        <dbReference type="PROSITE" id="PS51294"/>
    </source>
</evidence>
<feature type="region of interest" description="Disordered" evidence="5">
    <location>
        <begin position="117"/>
        <end position="143"/>
    </location>
</feature>
<organism evidence="8 9">
    <name type="scientific">Lupinus luteus</name>
    <name type="common">European yellow lupine</name>
    <dbReference type="NCBI Taxonomy" id="3873"/>
    <lineage>
        <taxon>Eukaryota</taxon>
        <taxon>Viridiplantae</taxon>
        <taxon>Streptophyta</taxon>
        <taxon>Embryophyta</taxon>
        <taxon>Tracheophyta</taxon>
        <taxon>Spermatophyta</taxon>
        <taxon>Magnoliopsida</taxon>
        <taxon>eudicotyledons</taxon>
        <taxon>Gunneridae</taxon>
        <taxon>Pentapetalae</taxon>
        <taxon>rosids</taxon>
        <taxon>fabids</taxon>
        <taxon>Fabales</taxon>
        <taxon>Fabaceae</taxon>
        <taxon>Papilionoideae</taxon>
        <taxon>50 kb inversion clade</taxon>
        <taxon>genistoids sensu lato</taxon>
        <taxon>core genistoids</taxon>
        <taxon>Genisteae</taxon>
        <taxon>Lupinus</taxon>
    </lineage>
</organism>
<dbReference type="PROSITE" id="PS50090">
    <property type="entry name" value="MYB_LIKE"/>
    <property type="match status" value="2"/>
</dbReference>
<accession>A0AAV1WD31</accession>
<feature type="compositionally biased region" description="Low complexity" evidence="5">
    <location>
        <begin position="167"/>
        <end position="192"/>
    </location>
</feature>
<feature type="compositionally biased region" description="Polar residues" evidence="5">
    <location>
        <begin position="132"/>
        <end position="141"/>
    </location>
</feature>
<dbReference type="SMART" id="SM00717">
    <property type="entry name" value="SANT"/>
    <property type="match status" value="2"/>
</dbReference>